<evidence type="ECO:0000256" key="5">
    <source>
        <dbReference type="ARBA" id="ARBA00012550"/>
    </source>
</evidence>
<dbReference type="PATRIC" id="fig|281456.6.peg.2457"/>
<dbReference type="AlphaFoldDB" id="A0A0L6W114"/>
<evidence type="ECO:0000256" key="8">
    <source>
        <dbReference type="ARBA" id="ARBA00022605"/>
    </source>
</evidence>
<evidence type="ECO:0000256" key="9">
    <source>
        <dbReference type="ARBA" id="ARBA00023102"/>
    </source>
</evidence>
<name>A0A0L6W114_9FIRM</name>
<evidence type="ECO:0000256" key="2">
    <source>
        <dbReference type="ARBA" id="ARBA00004496"/>
    </source>
</evidence>
<feature type="active site" description="Proton donor" evidence="12">
    <location>
        <position position="129"/>
    </location>
</feature>
<evidence type="ECO:0000256" key="12">
    <source>
        <dbReference type="HAMAP-Rule" id="MF_01014"/>
    </source>
</evidence>
<dbReference type="PANTHER" id="PTHR43090:SF2">
    <property type="entry name" value="1-(5-PHOSPHORIBOSYL)-5-[(5-PHOSPHORIBOSYLAMINO)METHYLIDENEAMINO] IMIDAZOLE-4-CARBOXAMIDE ISOMERASE"/>
    <property type="match status" value="1"/>
</dbReference>
<comment type="catalytic activity">
    <reaction evidence="1 12 14">
        <text>1-(5-phospho-beta-D-ribosyl)-5-[(5-phospho-beta-D-ribosylamino)methylideneamino]imidazole-4-carboxamide = 5-[(5-phospho-1-deoxy-D-ribulos-1-ylimino)methylamino]-1-(5-phospho-beta-D-ribosyl)imidazole-4-carboxamide</text>
        <dbReference type="Rhea" id="RHEA:15469"/>
        <dbReference type="ChEBI" id="CHEBI:58435"/>
        <dbReference type="ChEBI" id="CHEBI:58525"/>
        <dbReference type="EC" id="5.3.1.16"/>
    </reaction>
</comment>
<dbReference type="InterPro" id="IPR006062">
    <property type="entry name" value="His_biosynth"/>
</dbReference>
<keyword evidence="9 12" id="KW-0368">Histidine biosynthesis</keyword>
<dbReference type="InterPro" id="IPR023016">
    <property type="entry name" value="HisA/PriA"/>
</dbReference>
<dbReference type="InterPro" id="IPR011060">
    <property type="entry name" value="RibuloseP-bd_barrel"/>
</dbReference>
<evidence type="ECO:0000256" key="7">
    <source>
        <dbReference type="ARBA" id="ARBA00022490"/>
    </source>
</evidence>
<dbReference type="SUPFAM" id="SSF51366">
    <property type="entry name" value="Ribulose-phoshate binding barrel"/>
    <property type="match status" value="1"/>
</dbReference>
<dbReference type="NCBIfam" id="TIGR00007">
    <property type="entry name" value="1-(5-phosphoribosyl)-5-[(5-phosphoribosylamino)methylideneamino]imidazole-4-carboxamide isomerase"/>
    <property type="match status" value="1"/>
</dbReference>
<evidence type="ECO:0000256" key="13">
    <source>
        <dbReference type="RuleBase" id="RU003657"/>
    </source>
</evidence>
<dbReference type="InterPro" id="IPR013785">
    <property type="entry name" value="Aldolase_TIM"/>
</dbReference>
<dbReference type="PANTHER" id="PTHR43090">
    <property type="entry name" value="1-(5-PHOSPHORIBOSYL)-5-[(5-PHOSPHORIBOSYLAMINO)METHYLIDENEAMINO] IMIDAZOLE-4-CARBOXAMIDE ISOMERASE"/>
    <property type="match status" value="1"/>
</dbReference>
<dbReference type="EMBL" id="LGTE01000017">
    <property type="protein sequence ID" value="KNZ69073.1"/>
    <property type="molecule type" value="Genomic_DNA"/>
</dbReference>
<keyword evidence="7 12" id="KW-0963">Cytoplasm</keyword>
<keyword evidence="8 12" id="KW-0028">Amino-acid biosynthesis</keyword>
<evidence type="ECO:0000256" key="6">
    <source>
        <dbReference type="ARBA" id="ARBA00018464"/>
    </source>
</evidence>
<reference evidence="16" key="1">
    <citation type="submission" date="2015-07" db="EMBL/GenBank/DDBJ databases">
        <title>Complete Genome of Thermincola ferriacetica strain Z-0001T.</title>
        <authorList>
            <person name="Lusk B."/>
            <person name="Badalamenti J.P."/>
            <person name="Parameswaran P."/>
            <person name="Bond D.R."/>
            <person name="Torres C.I."/>
        </authorList>
    </citation>
    <scope>NUCLEOTIDE SEQUENCE [LARGE SCALE GENOMIC DNA]</scope>
    <source>
        <strain evidence="16">Z-0001</strain>
    </source>
</reference>
<dbReference type="FunFam" id="3.20.20.70:FF:000009">
    <property type="entry name" value="1-(5-phosphoribosyl)-5-[(5-phosphoribosylamino)methylideneamino] imidazole-4-carboxamide isomerase"/>
    <property type="match status" value="1"/>
</dbReference>
<dbReference type="GO" id="GO:0000105">
    <property type="term" value="P:L-histidine biosynthetic process"/>
    <property type="evidence" value="ECO:0007669"/>
    <property type="project" value="UniProtKB-UniRule"/>
</dbReference>
<evidence type="ECO:0000256" key="11">
    <source>
        <dbReference type="ARBA" id="ARBA00030547"/>
    </source>
</evidence>
<comment type="pathway">
    <text evidence="3 12 14">Amino-acid biosynthesis; L-histidine biosynthesis; L-histidine from 5-phospho-alpha-D-ribose 1-diphosphate: step 4/9.</text>
</comment>
<protein>
    <recommendedName>
        <fullName evidence="6 12">1-(5-phosphoribosyl)-5-[(5-phosphoribosylamino)methylideneamino] imidazole-4-carboxamide isomerase</fullName>
        <ecNumber evidence="5 12">5.3.1.16</ecNumber>
    </recommendedName>
    <alternativeName>
        <fullName evidence="11 12">Phosphoribosylformimino-5-aminoimidazole carboxamide ribotide isomerase</fullName>
    </alternativeName>
</protein>
<organism evidence="15 16">
    <name type="scientific">Thermincola ferriacetica</name>
    <dbReference type="NCBI Taxonomy" id="281456"/>
    <lineage>
        <taxon>Bacteria</taxon>
        <taxon>Bacillati</taxon>
        <taxon>Bacillota</taxon>
        <taxon>Clostridia</taxon>
        <taxon>Eubacteriales</taxon>
        <taxon>Thermincolaceae</taxon>
        <taxon>Thermincola</taxon>
    </lineage>
</organism>
<keyword evidence="16" id="KW-1185">Reference proteome</keyword>
<dbReference type="UniPathway" id="UPA00031">
    <property type="reaction ID" value="UER00009"/>
</dbReference>
<sequence>MLIIPAIDLRNGKCVRLVEGRLDRETIYSDDPAEMARKWAAKGARFLHLVDLDGAFAGEPKNVEAVRKIIAAVDIPAELGGGIRNMDTIDMYLDMGLNRVILGTAAISDSRLVEKACARYGERIVVGIDARDGYVAVEGWDQTAAKKAVDLGREMKDLGVTRIIYTDIKRDGTLKGPNLESTREMAEATGLKIIASGGVSSLEDLIAVSQLEPYGVEAVITGKALYDGRIDLEEALRTVGS</sequence>
<dbReference type="HAMAP" id="MF_01014">
    <property type="entry name" value="HisA"/>
    <property type="match status" value="1"/>
</dbReference>
<comment type="similarity">
    <text evidence="4 12 13">Belongs to the HisA/HisF family.</text>
</comment>
<dbReference type="Pfam" id="PF00977">
    <property type="entry name" value="His_biosynth"/>
    <property type="match status" value="1"/>
</dbReference>
<dbReference type="InterPro" id="IPR006063">
    <property type="entry name" value="HisA_bact_arch"/>
</dbReference>
<proteinExistence type="inferred from homology"/>
<evidence type="ECO:0000256" key="10">
    <source>
        <dbReference type="ARBA" id="ARBA00023235"/>
    </source>
</evidence>
<dbReference type="GO" id="GO:0000162">
    <property type="term" value="P:L-tryptophan biosynthetic process"/>
    <property type="evidence" value="ECO:0007669"/>
    <property type="project" value="TreeGrafter"/>
</dbReference>
<evidence type="ECO:0000256" key="3">
    <source>
        <dbReference type="ARBA" id="ARBA00005133"/>
    </source>
</evidence>
<dbReference type="Proteomes" id="UP000037175">
    <property type="component" value="Unassembled WGS sequence"/>
</dbReference>
<evidence type="ECO:0000313" key="15">
    <source>
        <dbReference type="EMBL" id="KNZ69073.1"/>
    </source>
</evidence>
<dbReference type="RefSeq" id="WP_052218463.1">
    <property type="nucleotide sequence ID" value="NZ_LGTE01000017.1"/>
</dbReference>
<feature type="active site" description="Proton acceptor" evidence="12">
    <location>
        <position position="8"/>
    </location>
</feature>
<comment type="subcellular location">
    <subcellularLocation>
        <location evidence="2 12 14">Cytoplasm</location>
    </subcellularLocation>
</comment>
<dbReference type="NCBIfam" id="NF010112">
    <property type="entry name" value="PRK13585.1"/>
    <property type="match status" value="1"/>
</dbReference>
<evidence type="ECO:0000313" key="16">
    <source>
        <dbReference type="Proteomes" id="UP000037175"/>
    </source>
</evidence>
<dbReference type="EC" id="5.3.1.16" evidence="5 12"/>
<keyword evidence="10 12" id="KW-0413">Isomerase</keyword>
<evidence type="ECO:0000256" key="14">
    <source>
        <dbReference type="RuleBase" id="RU003658"/>
    </source>
</evidence>
<accession>A0A0L6W114</accession>
<evidence type="ECO:0000256" key="4">
    <source>
        <dbReference type="ARBA" id="ARBA00009667"/>
    </source>
</evidence>
<dbReference type="Gene3D" id="3.20.20.70">
    <property type="entry name" value="Aldolase class I"/>
    <property type="match status" value="1"/>
</dbReference>
<comment type="caution">
    <text evidence="15">The sequence shown here is derived from an EMBL/GenBank/DDBJ whole genome shotgun (WGS) entry which is preliminary data.</text>
</comment>
<gene>
    <name evidence="12" type="primary">hisA</name>
    <name evidence="15" type="ORF">Tfer_2319</name>
</gene>
<dbReference type="GO" id="GO:0005737">
    <property type="term" value="C:cytoplasm"/>
    <property type="evidence" value="ECO:0007669"/>
    <property type="project" value="UniProtKB-SubCell"/>
</dbReference>
<dbReference type="CDD" id="cd04732">
    <property type="entry name" value="HisA"/>
    <property type="match status" value="1"/>
</dbReference>
<dbReference type="GO" id="GO:0003949">
    <property type="term" value="F:1-(5-phosphoribosyl)-5-[(5-phosphoribosylamino)methylideneamino]imidazole-4-carboxamide isomerase activity"/>
    <property type="evidence" value="ECO:0007669"/>
    <property type="project" value="UniProtKB-UniRule"/>
</dbReference>
<evidence type="ECO:0000256" key="1">
    <source>
        <dbReference type="ARBA" id="ARBA00000901"/>
    </source>
</evidence>
<dbReference type="InterPro" id="IPR044524">
    <property type="entry name" value="Isoase_HisA-like"/>
</dbReference>